<dbReference type="EMBL" id="CP014145">
    <property type="protein sequence ID" value="AMB59785.1"/>
    <property type="molecule type" value="Genomic_DNA"/>
</dbReference>
<feature type="chain" id="PRO_5007073135" description="Alternate signal-mediated exported protein, RER_14450 family" evidence="1">
    <location>
        <begin position="27"/>
        <end position="214"/>
    </location>
</feature>
<reference evidence="3" key="2">
    <citation type="submission" date="2016-01" db="EMBL/GenBank/DDBJ databases">
        <title>First complete genome sequence of a species in the genus Microterricola, an extremophilic cold active enzyme producing strain ERGS5:02 isolated from Sikkim Himalaya.</title>
        <authorList>
            <person name="Kumar R."/>
            <person name="Singh D."/>
            <person name="Swarnkar M.K."/>
        </authorList>
    </citation>
    <scope>NUCLEOTIDE SEQUENCE [LARGE SCALE GENOMIC DNA]</scope>
    <source>
        <strain evidence="3">ERGS5:02</strain>
    </source>
</reference>
<keyword evidence="3" id="KW-1185">Reference proteome</keyword>
<organism evidence="2 3">
    <name type="scientific">Microterricola viridarii</name>
    <dbReference type="NCBI Taxonomy" id="412690"/>
    <lineage>
        <taxon>Bacteria</taxon>
        <taxon>Bacillati</taxon>
        <taxon>Actinomycetota</taxon>
        <taxon>Actinomycetes</taxon>
        <taxon>Micrococcales</taxon>
        <taxon>Microbacteriaceae</taxon>
        <taxon>Microterricola</taxon>
    </lineage>
</organism>
<gene>
    <name evidence="2" type="ORF">AWU67_13980</name>
</gene>
<dbReference type="KEGG" id="mvd:AWU67_13980"/>
<protein>
    <recommendedName>
        <fullName evidence="4">Alternate signal-mediated exported protein, RER_14450 family</fullName>
    </recommendedName>
</protein>
<name>A0A0Y0NJ50_9MICO</name>
<keyword evidence="1" id="KW-0732">Signal</keyword>
<evidence type="ECO:0000313" key="2">
    <source>
        <dbReference type="EMBL" id="AMB59785.1"/>
    </source>
</evidence>
<dbReference type="OrthoDB" id="5118624at2"/>
<dbReference type="AlphaFoldDB" id="A0A0Y0NJ50"/>
<proteinExistence type="predicted"/>
<dbReference type="Proteomes" id="UP000058305">
    <property type="component" value="Chromosome"/>
</dbReference>
<dbReference type="RefSeq" id="WP_067230330.1">
    <property type="nucleotide sequence ID" value="NZ_CP014145.1"/>
</dbReference>
<reference evidence="2 3" key="1">
    <citation type="journal article" date="2016" name="J. Biotechnol.">
        <title>First complete genome sequence of a species in the genus Microterricola, an extremophilic cold active enzyme producing bacterial strain ERGS5:02 isolated from Sikkim Himalaya.</title>
        <authorList>
            <person name="Himanshu"/>
            <person name="Swarnkar M.K."/>
            <person name="Singh D."/>
            <person name="Kumar R."/>
        </authorList>
    </citation>
    <scope>NUCLEOTIDE SEQUENCE [LARGE SCALE GENOMIC DNA]</scope>
    <source>
        <strain evidence="2 3">ERGS5:02</strain>
    </source>
</reference>
<evidence type="ECO:0000313" key="3">
    <source>
        <dbReference type="Proteomes" id="UP000058305"/>
    </source>
</evidence>
<evidence type="ECO:0008006" key="4">
    <source>
        <dbReference type="Google" id="ProtNLM"/>
    </source>
</evidence>
<sequence length="214" mass="21217">MKHTLPLALAAGLAAVLLLGAQGSMAYLTDAAAGPATVIQSGNLSMTVSAPTAVANEVYGTVPAGMVVRTSGANNTPGIIPGIQRQSYTYTVTNTGSARATARLSASLAFSALTEPRYSALRTALQVSVSIDAAPEVVVVAAGSMPTAAGAIAVPAQTLVFAPGVAHTVTVRFSIPATSGTPFATVGGRSAATSAATLFTLTPTFTLTQVPVAS</sequence>
<evidence type="ECO:0000256" key="1">
    <source>
        <dbReference type="SAM" id="SignalP"/>
    </source>
</evidence>
<feature type="signal peptide" evidence="1">
    <location>
        <begin position="1"/>
        <end position="26"/>
    </location>
</feature>
<accession>A0A0Y0NJ50</accession>